<dbReference type="AlphaFoldDB" id="A0A7D4SIY2"/>
<protein>
    <recommendedName>
        <fullName evidence="4">Lipoprotein</fullName>
    </recommendedName>
</protein>
<keyword evidence="1" id="KW-0732">Signal</keyword>
<accession>A0A7D4SIY2</accession>
<feature type="chain" id="PRO_5028944279" description="Lipoprotein" evidence="1">
    <location>
        <begin position="22"/>
        <end position="194"/>
    </location>
</feature>
<organism evidence="2 3">
    <name type="scientific">Thiomicrorhabdus xiamenensis</name>
    <dbReference type="NCBI Taxonomy" id="2739063"/>
    <lineage>
        <taxon>Bacteria</taxon>
        <taxon>Pseudomonadati</taxon>
        <taxon>Pseudomonadota</taxon>
        <taxon>Gammaproteobacteria</taxon>
        <taxon>Thiotrichales</taxon>
        <taxon>Piscirickettsiaceae</taxon>
        <taxon>Thiomicrorhabdus</taxon>
    </lineage>
</organism>
<name>A0A7D4SIY2_9GAMM</name>
<dbReference type="KEGG" id="txa:HQN79_11870"/>
<proteinExistence type="predicted"/>
<evidence type="ECO:0008006" key="4">
    <source>
        <dbReference type="Google" id="ProtNLM"/>
    </source>
</evidence>
<dbReference type="Proteomes" id="UP000504724">
    <property type="component" value="Chromosome"/>
</dbReference>
<evidence type="ECO:0000313" key="3">
    <source>
        <dbReference type="Proteomes" id="UP000504724"/>
    </source>
</evidence>
<evidence type="ECO:0000313" key="2">
    <source>
        <dbReference type="EMBL" id="QKI90220.1"/>
    </source>
</evidence>
<dbReference type="EMBL" id="CP054020">
    <property type="protein sequence ID" value="QKI90220.1"/>
    <property type="molecule type" value="Genomic_DNA"/>
</dbReference>
<reference evidence="2 3" key="1">
    <citation type="submission" date="2020-05" db="EMBL/GenBank/DDBJ databases">
        <title>Thiomicrorhabdus sediminis sp.nov. and Thiomicrorhabdus xiamenensis sp.nov., novel sulfur-oxidizing bacteria isolated from coastal sediment.</title>
        <authorList>
            <person name="Liu X."/>
        </authorList>
    </citation>
    <scope>NUCLEOTIDE SEQUENCE [LARGE SCALE GENOMIC DNA]</scope>
    <source>
        <strain evidence="2 3">G2</strain>
    </source>
</reference>
<keyword evidence="3" id="KW-1185">Reference proteome</keyword>
<feature type="signal peptide" evidence="1">
    <location>
        <begin position="1"/>
        <end position="21"/>
    </location>
</feature>
<dbReference type="RefSeq" id="WP_173286816.1">
    <property type="nucleotide sequence ID" value="NZ_CP054020.1"/>
</dbReference>
<sequence length="194" mass="21248">MTYLKTILLTGLIGAATVSLNACNTAPPKHMMDIQAGEVFTLKKPLTIRADSARSYIQHGQATGGGFDHYDQHCRLEVRTLSDQVKIIKPDQFTITRVSLGAEEIASRNATRLYAGLQPLFVGSARAEDTDSQPSPTMDYVHLYLQSKQQPDVLRLTCAGSLSDGDLADAPRSYRPKREQINQILGKIGSISTE</sequence>
<evidence type="ECO:0000256" key="1">
    <source>
        <dbReference type="SAM" id="SignalP"/>
    </source>
</evidence>
<gene>
    <name evidence="2" type="ORF">HQN79_11870</name>
</gene>